<evidence type="ECO:0000313" key="3">
    <source>
        <dbReference type="Proteomes" id="UP000256328"/>
    </source>
</evidence>
<dbReference type="GO" id="GO:0016491">
    <property type="term" value="F:oxidoreductase activity"/>
    <property type="evidence" value="ECO:0007669"/>
    <property type="project" value="UniProtKB-KW"/>
</dbReference>
<dbReference type="AlphaFoldDB" id="A0A3D8Q7H7"/>
<proteinExistence type="predicted"/>
<reference evidence="2 3" key="1">
    <citation type="journal article" date="2018" name="IMA Fungus">
        <title>IMA Genome-F 9: Draft genome sequence of Annulohypoxylon stygium, Aspergillus mulundensis, Berkeleyomyces basicola (syn. Thielaviopsis basicola), Ceratocystis smalleyi, two Cercospora beticola strains, Coleophoma cylindrospora, Fusarium fracticaudum, Phialophora cf. hyalina, and Morchella septimelata.</title>
        <authorList>
            <person name="Wingfield B.D."/>
            <person name="Bills G.F."/>
            <person name="Dong Y."/>
            <person name="Huang W."/>
            <person name="Nel W.J."/>
            <person name="Swalarsk-Parry B.S."/>
            <person name="Vaghefi N."/>
            <person name="Wilken P.M."/>
            <person name="An Z."/>
            <person name="de Beer Z.W."/>
            <person name="De Vos L."/>
            <person name="Chen L."/>
            <person name="Duong T.A."/>
            <person name="Gao Y."/>
            <person name="Hammerbacher A."/>
            <person name="Kikkert J.R."/>
            <person name="Li Y."/>
            <person name="Li H."/>
            <person name="Li K."/>
            <person name="Li Q."/>
            <person name="Liu X."/>
            <person name="Ma X."/>
            <person name="Naidoo K."/>
            <person name="Pethybridge S.J."/>
            <person name="Sun J."/>
            <person name="Steenkamp E.T."/>
            <person name="van der Nest M.A."/>
            <person name="van Wyk S."/>
            <person name="Wingfield M.J."/>
            <person name="Xiong C."/>
            <person name="Yue Q."/>
            <person name="Zhang X."/>
        </authorList>
    </citation>
    <scope>NUCLEOTIDE SEQUENCE [LARGE SCALE GENOMIC DNA]</scope>
    <source>
        <strain evidence="2 3">BP5796</strain>
    </source>
</reference>
<organism evidence="2 3">
    <name type="scientific">Coleophoma crateriformis</name>
    <dbReference type="NCBI Taxonomy" id="565419"/>
    <lineage>
        <taxon>Eukaryota</taxon>
        <taxon>Fungi</taxon>
        <taxon>Dikarya</taxon>
        <taxon>Ascomycota</taxon>
        <taxon>Pezizomycotina</taxon>
        <taxon>Leotiomycetes</taxon>
        <taxon>Helotiales</taxon>
        <taxon>Dermateaceae</taxon>
        <taxon>Coleophoma</taxon>
    </lineage>
</organism>
<keyword evidence="1" id="KW-0560">Oxidoreductase</keyword>
<keyword evidence="3" id="KW-1185">Reference proteome</keyword>
<comment type="caution">
    <text evidence="2">The sequence shown here is derived from an EMBL/GenBank/DDBJ whole genome shotgun (WGS) entry which is preliminary data.</text>
</comment>
<evidence type="ECO:0000256" key="1">
    <source>
        <dbReference type="ARBA" id="ARBA00023002"/>
    </source>
</evidence>
<sequence length="130" mass="14220">MAISQSNGSSSIDLSLHVENAYFAFRPGFLLLYCLLQDAKKEAHKSVVDIRSALAKLDLHEISELRTLVVVVPSPPPHHGAMGGERWSDARPLFADLRVDPHFLCHFPGMKALFNGPESPRQVQGSCASA</sequence>
<accession>A0A3D8Q7H7</accession>
<evidence type="ECO:0000313" key="2">
    <source>
        <dbReference type="EMBL" id="RDW57773.1"/>
    </source>
</evidence>
<gene>
    <name evidence="2" type="ORF">BP5796_12574</name>
</gene>
<protein>
    <submittedName>
        <fullName evidence="2">Uncharacterized protein</fullName>
    </submittedName>
</protein>
<dbReference type="Proteomes" id="UP000256328">
    <property type="component" value="Unassembled WGS sequence"/>
</dbReference>
<dbReference type="InterPro" id="IPR042098">
    <property type="entry name" value="TauD-like_sf"/>
</dbReference>
<dbReference type="Gene3D" id="3.60.130.10">
    <property type="entry name" value="Clavaminate synthase-like"/>
    <property type="match status" value="1"/>
</dbReference>
<name>A0A3D8Q7H7_9HELO</name>
<dbReference type="OrthoDB" id="406634at2759"/>
<dbReference type="SUPFAM" id="SSF51197">
    <property type="entry name" value="Clavaminate synthase-like"/>
    <property type="match status" value="1"/>
</dbReference>
<dbReference type="EMBL" id="PDLN01000022">
    <property type="protein sequence ID" value="RDW57773.1"/>
    <property type="molecule type" value="Genomic_DNA"/>
</dbReference>